<keyword evidence="3" id="KW-1185">Reference proteome</keyword>
<dbReference type="OrthoDB" id="5139510at2759"/>
<dbReference type="InterPro" id="IPR032675">
    <property type="entry name" value="LRR_dom_sf"/>
</dbReference>
<evidence type="ECO:0000313" key="2">
    <source>
        <dbReference type="EMBL" id="CCA75663.1"/>
    </source>
</evidence>
<organism evidence="2 3">
    <name type="scientific">Serendipita indica (strain DSM 11827)</name>
    <name type="common">Root endophyte fungus</name>
    <name type="synonym">Piriformospora indica</name>
    <dbReference type="NCBI Taxonomy" id="1109443"/>
    <lineage>
        <taxon>Eukaryota</taxon>
        <taxon>Fungi</taxon>
        <taxon>Dikarya</taxon>
        <taxon>Basidiomycota</taxon>
        <taxon>Agaricomycotina</taxon>
        <taxon>Agaricomycetes</taxon>
        <taxon>Sebacinales</taxon>
        <taxon>Serendipitaceae</taxon>
        <taxon>Serendipita</taxon>
    </lineage>
</organism>
<dbReference type="Gene3D" id="3.80.10.10">
    <property type="entry name" value="Ribonuclease Inhibitor"/>
    <property type="match status" value="1"/>
</dbReference>
<accession>G4TWH0</accession>
<reference evidence="2 3" key="1">
    <citation type="journal article" date="2011" name="PLoS Pathog.">
        <title>Endophytic Life Strategies Decoded by Genome and Transcriptome Analyses of the Mutualistic Root Symbiont Piriformospora indica.</title>
        <authorList>
            <person name="Zuccaro A."/>
            <person name="Lahrmann U."/>
            <person name="Guldener U."/>
            <person name="Langen G."/>
            <person name="Pfiffi S."/>
            <person name="Biedenkopf D."/>
            <person name="Wong P."/>
            <person name="Samans B."/>
            <person name="Grimm C."/>
            <person name="Basiewicz M."/>
            <person name="Murat C."/>
            <person name="Martin F."/>
            <person name="Kogel K.H."/>
        </authorList>
    </citation>
    <scope>NUCLEOTIDE SEQUENCE [LARGE SCALE GENOMIC DNA]</scope>
    <source>
        <strain evidence="2 3">DSM 11827</strain>
    </source>
</reference>
<dbReference type="AlphaFoldDB" id="G4TWH0"/>
<feature type="region of interest" description="Disordered" evidence="1">
    <location>
        <begin position="421"/>
        <end position="444"/>
    </location>
</feature>
<evidence type="ECO:0000313" key="3">
    <source>
        <dbReference type="Proteomes" id="UP000007148"/>
    </source>
</evidence>
<dbReference type="EMBL" id="CAFZ01000494">
    <property type="protein sequence ID" value="CCA75663.1"/>
    <property type="molecule type" value="Genomic_DNA"/>
</dbReference>
<name>G4TWH0_SERID</name>
<protein>
    <recommendedName>
        <fullName evidence="4">F-box domain-containing protein</fullName>
    </recommendedName>
</protein>
<dbReference type="Proteomes" id="UP000007148">
    <property type="component" value="Unassembled WGS sequence"/>
</dbReference>
<dbReference type="HOGENOM" id="CLU_048621_0_0_1"/>
<sequence>MPWRSSSWLSWQKPNPKQKHRLNPNSSIIAATLPTEILLLIFAELPREIMYDNWPRWPLVYKEARSIPLVCSTWRGPATAMLFEAVHLRTVLQTRTLHDTLCNHPHLMPLVKTVFLPLHVSRPTPRIVIEHIEALIHLLPSLDEISYQMSPTVSSLPRIGVDKTKIGNPDVRYLGLSGCLRDKHALPPISTAFRNLRCLNLLGFAITERIDPSVVPPLLRLEEFSVHSDNCYAFLDDWLCCCPRLHTICAVAFSCQPTPPRKLLATGRIKVLELVSCRSTESYAGTWINDSDKLRILSITPDVLHHTSPNLPMELHELRVWEEGIMPLKLDEVIHYLDSGPKIVNLVVSFVKHSPADEEAKGRLHDVCNRHRIALTIQFTNCGCDRCDPEENSTPVVETEVEASSRWRRTLAVTRSLVKRKRTAHVPTPEEQEVATWEGGKLNS</sequence>
<dbReference type="InParanoid" id="G4TWH0"/>
<proteinExistence type="predicted"/>
<comment type="caution">
    <text evidence="2">The sequence shown here is derived from an EMBL/GenBank/DDBJ whole genome shotgun (WGS) entry which is preliminary data.</text>
</comment>
<evidence type="ECO:0008006" key="4">
    <source>
        <dbReference type="Google" id="ProtNLM"/>
    </source>
</evidence>
<dbReference type="SUPFAM" id="SSF52058">
    <property type="entry name" value="L domain-like"/>
    <property type="match status" value="1"/>
</dbReference>
<evidence type="ECO:0000256" key="1">
    <source>
        <dbReference type="SAM" id="MobiDB-lite"/>
    </source>
</evidence>
<gene>
    <name evidence="2" type="ORF">PIIN_09653</name>
</gene>